<evidence type="ECO:0008006" key="3">
    <source>
        <dbReference type="Google" id="ProtNLM"/>
    </source>
</evidence>
<proteinExistence type="predicted"/>
<sequence>MITLAVVATALSACGGGGDNSSGATTSIAQMAGTYIMPCTGTTFAPSANPTDPKSESETATIVISADAASGKATISAQRRYYLNSTTCDAAALEFDLTFFGTAADKSGSKIYTGPAGKPVTASVASIAYTGLRFSKGNISFKLPAAGATVDKAYVLDNNVLYLSKGSRGPDGLGDTLTRGAVKQ</sequence>
<protein>
    <recommendedName>
        <fullName evidence="3">Lipoprotein</fullName>
    </recommendedName>
</protein>
<comment type="caution">
    <text evidence="1">The sequence shown here is derived from an EMBL/GenBank/DDBJ whole genome shotgun (WGS) entry which is preliminary data.</text>
</comment>
<name>A0ABY1PPN5_9BURK</name>
<evidence type="ECO:0000313" key="2">
    <source>
        <dbReference type="Proteomes" id="UP001158049"/>
    </source>
</evidence>
<keyword evidence="2" id="KW-1185">Reference proteome</keyword>
<dbReference type="Proteomes" id="UP001158049">
    <property type="component" value="Unassembled WGS sequence"/>
</dbReference>
<evidence type="ECO:0000313" key="1">
    <source>
        <dbReference type="EMBL" id="SMP41419.1"/>
    </source>
</evidence>
<organism evidence="1 2">
    <name type="scientific">Noviherbaspirillum suwonense</name>
    <dbReference type="NCBI Taxonomy" id="1224511"/>
    <lineage>
        <taxon>Bacteria</taxon>
        <taxon>Pseudomonadati</taxon>
        <taxon>Pseudomonadota</taxon>
        <taxon>Betaproteobacteria</taxon>
        <taxon>Burkholderiales</taxon>
        <taxon>Oxalobacteraceae</taxon>
        <taxon>Noviherbaspirillum</taxon>
    </lineage>
</organism>
<reference evidence="1 2" key="1">
    <citation type="submission" date="2017-05" db="EMBL/GenBank/DDBJ databases">
        <authorList>
            <person name="Varghese N."/>
            <person name="Submissions S."/>
        </authorList>
    </citation>
    <scope>NUCLEOTIDE SEQUENCE [LARGE SCALE GENOMIC DNA]</scope>
    <source>
        <strain evidence="1 2">DSM 26001</strain>
    </source>
</reference>
<accession>A0ABY1PPN5</accession>
<dbReference type="EMBL" id="FXUL01000001">
    <property type="protein sequence ID" value="SMP41419.1"/>
    <property type="molecule type" value="Genomic_DNA"/>
</dbReference>
<gene>
    <name evidence="1" type="ORF">SAMN06295970_10192</name>
</gene>